<dbReference type="AlphaFoldDB" id="A0AAV7PV54"/>
<evidence type="ECO:0000256" key="1">
    <source>
        <dbReference type="SAM" id="MobiDB-lite"/>
    </source>
</evidence>
<accession>A0AAV7PV54</accession>
<sequence length="119" mass="12093">MTWAREQSGAESGDSGRKIFNSGGRSTGPDGAAEVAAAAAGWLAEKKLEVPISAARCGEGQEGPREVAALLVAIAPPSVVPLALLLPPVALSRAISSAICPPRLTSLVGTSYRGRRGTE</sequence>
<comment type="caution">
    <text evidence="2">The sequence shown here is derived from an EMBL/GenBank/DDBJ whole genome shotgun (WGS) entry which is preliminary data.</text>
</comment>
<protein>
    <submittedName>
        <fullName evidence="2">Uncharacterized protein</fullName>
    </submittedName>
</protein>
<reference evidence="2" key="1">
    <citation type="journal article" date="2022" name="bioRxiv">
        <title>Sequencing and chromosome-scale assembly of the giantPleurodeles waltlgenome.</title>
        <authorList>
            <person name="Brown T."/>
            <person name="Elewa A."/>
            <person name="Iarovenko S."/>
            <person name="Subramanian E."/>
            <person name="Araus A.J."/>
            <person name="Petzold A."/>
            <person name="Susuki M."/>
            <person name="Suzuki K.-i.T."/>
            <person name="Hayashi T."/>
            <person name="Toyoda A."/>
            <person name="Oliveira C."/>
            <person name="Osipova E."/>
            <person name="Leigh N.D."/>
            <person name="Simon A."/>
            <person name="Yun M.H."/>
        </authorList>
    </citation>
    <scope>NUCLEOTIDE SEQUENCE</scope>
    <source>
        <strain evidence="2">20211129_DDA</strain>
        <tissue evidence="2">Liver</tissue>
    </source>
</reference>
<gene>
    <name evidence="2" type="ORF">NDU88_010255</name>
</gene>
<dbReference type="EMBL" id="JANPWB010000011">
    <property type="protein sequence ID" value="KAJ1131925.1"/>
    <property type="molecule type" value="Genomic_DNA"/>
</dbReference>
<evidence type="ECO:0000313" key="2">
    <source>
        <dbReference type="EMBL" id="KAJ1131925.1"/>
    </source>
</evidence>
<keyword evidence="3" id="KW-1185">Reference proteome</keyword>
<name>A0AAV7PV54_PLEWA</name>
<evidence type="ECO:0000313" key="3">
    <source>
        <dbReference type="Proteomes" id="UP001066276"/>
    </source>
</evidence>
<feature type="region of interest" description="Disordered" evidence="1">
    <location>
        <begin position="1"/>
        <end position="31"/>
    </location>
</feature>
<proteinExistence type="predicted"/>
<dbReference type="Proteomes" id="UP001066276">
    <property type="component" value="Chromosome 7"/>
</dbReference>
<organism evidence="2 3">
    <name type="scientific">Pleurodeles waltl</name>
    <name type="common">Iberian ribbed newt</name>
    <dbReference type="NCBI Taxonomy" id="8319"/>
    <lineage>
        <taxon>Eukaryota</taxon>
        <taxon>Metazoa</taxon>
        <taxon>Chordata</taxon>
        <taxon>Craniata</taxon>
        <taxon>Vertebrata</taxon>
        <taxon>Euteleostomi</taxon>
        <taxon>Amphibia</taxon>
        <taxon>Batrachia</taxon>
        <taxon>Caudata</taxon>
        <taxon>Salamandroidea</taxon>
        <taxon>Salamandridae</taxon>
        <taxon>Pleurodelinae</taxon>
        <taxon>Pleurodeles</taxon>
    </lineage>
</organism>